<dbReference type="Gene3D" id="2.60.200.20">
    <property type="match status" value="1"/>
</dbReference>
<feature type="region of interest" description="Disordered" evidence="1">
    <location>
        <begin position="304"/>
        <end position="370"/>
    </location>
</feature>
<dbReference type="PROSITE" id="PS50006">
    <property type="entry name" value="FHA_DOMAIN"/>
    <property type="match status" value="1"/>
</dbReference>
<evidence type="ECO:0000313" key="3">
    <source>
        <dbReference type="EMBL" id="CAJ1074079.1"/>
    </source>
</evidence>
<feature type="compositionally biased region" description="Polar residues" evidence="1">
    <location>
        <begin position="699"/>
        <end position="710"/>
    </location>
</feature>
<dbReference type="CDD" id="cd22677">
    <property type="entry name" value="FHA_Kanadaptin"/>
    <property type="match status" value="1"/>
</dbReference>
<dbReference type="SMART" id="SM00240">
    <property type="entry name" value="FHA"/>
    <property type="match status" value="1"/>
</dbReference>
<dbReference type="InterPro" id="IPR000253">
    <property type="entry name" value="FHA_dom"/>
</dbReference>
<evidence type="ECO:0000256" key="1">
    <source>
        <dbReference type="SAM" id="MobiDB-lite"/>
    </source>
</evidence>
<accession>A0AAV1GN54</accession>
<organism evidence="3 4">
    <name type="scientific">Xyrichtys novacula</name>
    <name type="common">Pearly razorfish</name>
    <name type="synonym">Hemipteronotus novacula</name>
    <dbReference type="NCBI Taxonomy" id="13765"/>
    <lineage>
        <taxon>Eukaryota</taxon>
        <taxon>Metazoa</taxon>
        <taxon>Chordata</taxon>
        <taxon>Craniata</taxon>
        <taxon>Vertebrata</taxon>
        <taxon>Euteleostomi</taxon>
        <taxon>Actinopterygii</taxon>
        <taxon>Neopterygii</taxon>
        <taxon>Teleostei</taxon>
        <taxon>Neoteleostei</taxon>
        <taxon>Acanthomorphata</taxon>
        <taxon>Eupercaria</taxon>
        <taxon>Labriformes</taxon>
        <taxon>Labridae</taxon>
        <taxon>Xyrichtys</taxon>
    </lineage>
</organism>
<gene>
    <name evidence="3" type="ORF">XNOV1_A004019</name>
</gene>
<feature type="compositionally biased region" description="Acidic residues" evidence="1">
    <location>
        <begin position="314"/>
        <end position="332"/>
    </location>
</feature>
<feature type="region of interest" description="Disordered" evidence="1">
    <location>
        <begin position="589"/>
        <end position="820"/>
    </location>
</feature>
<dbReference type="SUPFAM" id="SSF49879">
    <property type="entry name" value="SMAD/FHA domain"/>
    <property type="match status" value="1"/>
</dbReference>
<dbReference type="EMBL" id="OY660878">
    <property type="protein sequence ID" value="CAJ1074079.1"/>
    <property type="molecule type" value="Genomic_DNA"/>
</dbReference>
<feature type="domain" description="FHA" evidence="2">
    <location>
        <begin position="191"/>
        <end position="251"/>
    </location>
</feature>
<dbReference type="PANTHER" id="PTHR23308">
    <property type="entry name" value="NUCLEAR INHIBITOR OF PROTEIN PHOSPHATASE-1"/>
    <property type="match status" value="1"/>
</dbReference>
<feature type="compositionally biased region" description="Acidic residues" evidence="1">
    <location>
        <begin position="356"/>
        <end position="366"/>
    </location>
</feature>
<reference evidence="3" key="1">
    <citation type="submission" date="2023-08" db="EMBL/GenBank/DDBJ databases">
        <authorList>
            <person name="Alioto T."/>
            <person name="Alioto T."/>
            <person name="Gomez Garrido J."/>
        </authorList>
    </citation>
    <scope>NUCLEOTIDE SEQUENCE</scope>
</reference>
<evidence type="ECO:0000313" key="4">
    <source>
        <dbReference type="Proteomes" id="UP001178508"/>
    </source>
</evidence>
<dbReference type="Proteomes" id="UP001178508">
    <property type="component" value="Chromosome 15"/>
</dbReference>
<dbReference type="InterPro" id="IPR008984">
    <property type="entry name" value="SMAD_FHA_dom_sf"/>
</dbReference>
<proteinExistence type="predicted"/>
<dbReference type="FunFam" id="2.60.200.20:FF:000023">
    <property type="entry name" value="Solute carrier family 4 member 1 adaptor protein"/>
    <property type="match status" value="1"/>
</dbReference>
<sequence>MAASPPSDVCEGITDKEMDSSVETDGCPAKENGSESEKKDANKPKLESEDTFKIPALFAAPSLSSKRGSAAPSKHTTGPETKCVTEISKAEAVDTSTEDSTAPVKENRTTEKGEEDDKNSEKDKPVAPVKAKPAAKPRQVPSKGPPAGKFPPLPYTEPPWGGTAPEISYALEILKNGTIVDTVPLTHRSYFVVGRLPVCDVSLEHPSISRYHAIIQYRSQTGEGESVGEERGFYVHDLGSTHGTVVNKNKIPPKTYIRLRVGHVLKFGGSTRLFILQGPKFDEEEESELTVTELRERARKQRAELEKRMMGDGDGSDDDDDDMKDKEEDGEGQDNRSQSKQSNEDSGCSWGMTEEAVPEEEEDEENPFSTEFHEDQEAAYLKDPKKALQGFYDREGEELEFEYEDKSHGTWLCRIKLPVDDAMGRQLVAEVTHTGKKKEAAVQCCLEACRMLEARGLLRQEAVSRKRKKKNWEDEDYYDSDDDTFLDRTGTVEKKRKERMKKAGKIEERPETYDSLVAKLSEVEEELAETQKKLSAGRGDSSGSSTEDPLDAFMTAVRRDAAMDAVERRKLHVHVADLRKEAQRLRKLVELTRPAQMPSLQQSGSSEPEKPKKSLPLFGAMKGGSKFRLKTGTIGKLPPKRPNLPAELFNMKELAPGREEVEEEEEEEEEAAEKKDKGNADEDCENITDMNVDCEESGASMSRDGSSTGQHPEKSQEQREQSHRRRRGDTSTETTEEVPQSSNKNKAMTPSSSESKAADTETAVEPKPKKDTKKKVIGPSRPPVQLSGQYPDDDPDYCVWVPPSGQSGDGRTHLNDKYGY</sequence>
<feature type="compositionally biased region" description="Pro residues" evidence="1">
    <location>
        <begin position="148"/>
        <end position="157"/>
    </location>
</feature>
<dbReference type="Pfam" id="PF00498">
    <property type="entry name" value="FHA"/>
    <property type="match status" value="1"/>
</dbReference>
<feature type="compositionally biased region" description="Basic and acidic residues" evidence="1">
    <location>
        <begin position="756"/>
        <end position="769"/>
    </location>
</feature>
<dbReference type="CDD" id="cd19856">
    <property type="entry name" value="DSRM_Kanadaptin"/>
    <property type="match status" value="1"/>
</dbReference>
<dbReference type="InterPro" id="IPR050923">
    <property type="entry name" value="Cell_Proc_Reg/RNA_Proc"/>
</dbReference>
<feature type="region of interest" description="Disordered" evidence="1">
    <location>
        <begin position="1"/>
        <end position="159"/>
    </location>
</feature>
<dbReference type="AlphaFoldDB" id="A0AAV1GN54"/>
<evidence type="ECO:0000259" key="2">
    <source>
        <dbReference type="PROSITE" id="PS50006"/>
    </source>
</evidence>
<feature type="compositionally biased region" description="Acidic residues" evidence="1">
    <location>
        <begin position="660"/>
        <end position="671"/>
    </location>
</feature>
<feature type="compositionally biased region" description="Basic and acidic residues" evidence="1">
    <location>
        <begin position="810"/>
        <end position="820"/>
    </location>
</feature>
<keyword evidence="4" id="KW-1185">Reference proteome</keyword>
<protein>
    <submittedName>
        <fullName evidence="3">Kanadaptin</fullName>
    </submittedName>
</protein>
<feature type="compositionally biased region" description="Basic and acidic residues" evidence="1">
    <location>
        <begin position="32"/>
        <end position="52"/>
    </location>
</feature>
<feature type="compositionally biased region" description="Low complexity" evidence="1">
    <location>
        <begin position="126"/>
        <end position="137"/>
    </location>
</feature>
<feature type="compositionally biased region" description="Basic and acidic residues" evidence="1">
    <location>
        <begin position="711"/>
        <end position="721"/>
    </location>
</feature>
<feature type="region of interest" description="Disordered" evidence="1">
    <location>
        <begin position="527"/>
        <end position="550"/>
    </location>
</feature>
<feature type="compositionally biased region" description="Acidic residues" evidence="1">
    <location>
        <begin position="681"/>
        <end position="696"/>
    </location>
</feature>
<name>A0AAV1GN54_XYRNO</name>
<feature type="compositionally biased region" description="Polar residues" evidence="1">
    <location>
        <begin position="335"/>
        <end position="346"/>
    </location>
</feature>
<feature type="compositionally biased region" description="Polar residues" evidence="1">
    <location>
        <begin position="731"/>
        <end position="755"/>
    </location>
</feature>